<dbReference type="RefSeq" id="XP_013326159.1">
    <property type="nucleotide sequence ID" value="XM_013470705.1"/>
</dbReference>
<keyword evidence="4 6" id="KW-0472">Membrane</keyword>
<gene>
    <name evidence="7" type="ORF">T310_6469</name>
</gene>
<evidence type="ECO:0000313" key="7">
    <source>
        <dbReference type="EMBL" id="KKA19547.1"/>
    </source>
</evidence>
<feature type="transmembrane region" description="Helical" evidence="6">
    <location>
        <begin position="359"/>
        <end position="386"/>
    </location>
</feature>
<evidence type="ECO:0000313" key="8">
    <source>
        <dbReference type="Proteomes" id="UP000053958"/>
    </source>
</evidence>
<keyword evidence="8" id="KW-1185">Reference proteome</keyword>
<feature type="transmembrane region" description="Helical" evidence="6">
    <location>
        <begin position="56"/>
        <end position="80"/>
    </location>
</feature>
<reference evidence="7 8" key="1">
    <citation type="submission" date="2015-04" db="EMBL/GenBank/DDBJ databases">
        <authorList>
            <person name="Heijne W.H."/>
            <person name="Fedorova N.D."/>
            <person name="Nierman W.C."/>
            <person name="Vollebregt A.W."/>
            <person name="Zhao Z."/>
            <person name="Wu L."/>
            <person name="Kumar M."/>
            <person name="Stam H."/>
            <person name="van den Berg M.A."/>
            <person name="Pel H.J."/>
        </authorList>
    </citation>
    <scope>NUCLEOTIDE SEQUENCE [LARGE SCALE GENOMIC DNA]</scope>
    <source>
        <strain evidence="7 8">CBS 393.64</strain>
    </source>
</reference>
<feature type="transmembrane region" description="Helical" evidence="6">
    <location>
        <begin position="15"/>
        <end position="35"/>
    </location>
</feature>
<keyword evidence="3 6" id="KW-1133">Transmembrane helix</keyword>
<evidence type="ECO:0000256" key="1">
    <source>
        <dbReference type="ARBA" id="ARBA00004141"/>
    </source>
</evidence>
<sequence>MIAGGNFASGLLSPFLGALQACISVLLTLCYGVVARKAQLIREGSINDLSGLCVKVFLPALIIINLGSQLHLGSVLNYVPVLSEQTHSFFFLRTMLMFRYTVWSILYASLSVVLAHIVTKLLKLPPWVTPACAFNNTTSLPLLLLHSLKSTGSLDIITPEGQSTQEAIDRAQSYFLVCAVTTKTISYAVGPRMLRDIEDEDQRDQGQDERRDEGRDGEQQQQQPPQRRPTEEEIDEQTSLLPGPAQKLRHQVGSPIKRAARYVYSFFPERVKQELTSVDTGFVDVAMVCTITGVILGLVPKLHRAFFNPNDEGGIFNAWLTSSIENLGKLFTSLQIFMVGCKLGVSFERMKRSKNSGKVPARAILTVFIIRLIIWPVISISVIYSLALKTQLLRDDPMLWFTMMVMPAGPPALIISGLAELGKVSDIEKMAISKVLAIMYALSPFICFTITGALKCSEAVLKSKS</sequence>
<dbReference type="Proteomes" id="UP000053958">
    <property type="component" value="Unassembled WGS sequence"/>
</dbReference>
<comment type="caution">
    <text evidence="7">The sequence shown here is derived from an EMBL/GenBank/DDBJ whole genome shotgun (WGS) entry which is preliminary data.</text>
</comment>
<feature type="transmembrane region" description="Helical" evidence="6">
    <location>
        <begin position="398"/>
        <end position="419"/>
    </location>
</feature>
<name>A0A0F4YMN7_RASE3</name>
<keyword evidence="2 6" id="KW-0812">Transmembrane</keyword>
<dbReference type="STRING" id="1408163.A0A0F4YMN7"/>
<evidence type="ECO:0000256" key="4">
    <source>
        <dbReference type="ARBA" id="ARBA00023136"/>
    </source>
</evidence>
<dbReference type="Pfam" id="PF03547">
    <property type="entry name" value="Mem_trans"/>
    <property type="match status" value="1"/>
</dbReference>
<dbReference type="GO" id="GO:0055085">
    <property type="term" value="P:transmembrane transport"/>
    <property type="evidence" value="ECO:0007669"/>
    <property type="project" value="InterPro"/>
</dbReference>
<evidence type="ECO:0000256" key="6">
    <source>
        <dbReference type="SAM" id="Phobius"/>
    </source>
</evidence>
<accession>A0A0F4YMN7</accession>
<proteinExistence type="predicted"/>
<dbReference type="GeneID" id="25318771"/>
<evidence type="ECO:0000256" key="5">
    <source>
        <dbReference type="SAM" id="MobiDB-lite"/>
    </source>
</evidence>
<feature type="region of interest" description="Disordered" evidence="5">
    <location>
        <begin position="196"/>
        <end position="247"/>
    </location>
</feature>
<organism evidence="7 8">
    <name type="scientific">Rasamsonia emersonii (strain ATCC 16479 / CBS 393.64 / IMI 116815)</name>
    <dbReference type="NCBI Taxonomy" id="1408163"/>
    <lineage>
        <taxon>Eukaryota</taxon>
        <taxon>Fungi</taxon>
        <taxon>Dikarya</taxon>
        <taxon>Ascomycota</taxon>
        <taxon>Pezizomycotina</taxon>
        <taxon>Eurotiomycetes</taxon>
        <taxon>Eurotiomycetidae</taxon>
        <taxon>Eurotiales</taxon>
        <taxon>Trichocomaceae</taxon>
        <taxon>Rasamsonia</taxon>
    </lineage>
</organism>
<dbReference type="EMBL" id="LASV01000338">
    <property type="protein sequence ID" value="KKA19547.1"/>
    <property type="molecule type" value="Genomic_DNA"/>
</dbReference>
<feature type="compositionally biased region" description="Basic and acidic residues" evidence="5">
    <location>
        <begin position="203"/>
        <end position="218"/>
    </location>
</feature>
<dbReference type="PANTHER" id="PTHR31794:SF4">
    <property type="entry name" value="AUXIN EFFLUX TRANSPORTER FAMILY PROTEIN (EUROFUNG)"/>
    <property type="match status" value="1"/>
</dbReference>
<evidence type="ECO:0000256" key="3">
    <source>
        <dbReference type="ARBA" id="ARBA00022989"/>
    </source>
</evidence>
<dbReference type="InterPro" id="IPR004776">
    <property type="entry name" value="Mem_transp_PIN-like"/>
</dbReference>
<dbReference type="GO" id="GO:0005783">
    <property type="term" value="C:endoplasmic reticulum"/>
    <property type="evidence" value="ECO:0007669"/>
    <property type="project" value="TreeGrafter"/>
</dbReference>
<dbReference type="OrthoDB" id="191139at2759"/>
<protein>
    <submittedName>
        <fullName evidence="7">Auxin Efflux Carrier superfamily</fullName>
    </submittedName>
</protein>
<feature type="transmembrane region" description="Helical" evidence="6">
    <location>
        <begin position="431"/>
        <end position="454"/>
    </location>
</feature>
<comment type="subcellular location">
    <subcellularLocation>
        <location evidence="1">Membrane</location>
        <topology evidence="1">Multi-pass membrane protein</topology>
    </subcellularLocation>
</comment>
<dbReference type="AlphaFoldDB" id="A0A0F4YMN7"/>
<dbReference type="GO" id="GO:0016020">
    <property type="term" value="C:membrane"/>
    <property type="evidence" value="ECO:0007669"/>
    <property type="project" value="UniProtKB-SubCell"/>
</dbReference>
<feature type="transmembrane region" description="Helical" evidence="6">
    <location>
        <begin position="100"/>
        <end position="118"/>
    </location>
</feature>
<feature type="transmembrane region" description="Helical" evidence="6">
    <location>
        <begin position="280"/>
        <end position="299"/>
    </location>
</feature>
<dbReference type="PANTHER" id="PTHR31794">
    <property type="entry name" value="AUXIN EFFLUX TRANSPORTER FAMILY PROTEIN (EUROFUNG)"/>
    <property type="match status" value="1"/>
</dbReference>
<evidence type="ECO:0000256" key="2">
    <source>
        <dbReference type="ARBA" id="ARBA00022692"/>
    </source>
</evidence>
<feature type="transmembrane region" description="Helical" evidence="6">
    <location>
        <begin position="330"/>
        <end position="347"/>
    </location>
</feature>